<evidence type="ECO:0000259" key="13">
    <source>
        <dbReference type="Pfam" id="PF16327"/>
    </source>
</evidence>
<dbReference type="GO" id="GO:0005886">
    <property type="term" value="C:plasma membrane"/>
    <property type="evidence" value="ECO:0007669"/>
    <property type="project" value="UniProtKB-SubCell"/>
</dbReference>
<comment type="caution">
    <text evidence="14">The sequence shown here is derived from an EMBL/GenBank/DDBJ whole genome shotgun (WGS) entry which is preliminary data.</text>
</comment>
<gene>
    <name evidence="14" type="ORF">B7Y86_01420</name>
</gene>
<dbReference type="GO" id="GO:0016829">
    <property type="term" value="F:lyase activity"/>
    <property type="evidence" value="ECO:0007669"/>
    <property type="project" value="UniProtKB-KW"/>
</dbReference>
<feature type="domain" description="Cytochrome c assembly protein" evidence="12">
    <location>
        <begin position="89"/>
        <end position="298"/>
    </location>
</feature>
<sequence length="689" mass="72530">MIVEFGAFALILALMLSVLQTGLAATGRWRRSPLLAGGAEGAAMGAALATALAFGALIFAFAASDFSVANVANNSHTDKPMLYKVAAAWGSHEGSLVLWCLVMTGFGAALTRARGLPFGLKASAIGVQGGLGALFLAFAVFTSNPFARIDPAPFQGMSLNPLLQDPALAIHPPLLYAGYVGFSVTFSLAVAALIEGKAFSGFWPAWGRWVRPWALASWVFLTAGITLGAFWAYYELGWGGWWFWDPVENASFMPWLAGTALLHSAVVTERRGALAGWTVFLALLAFTFSMLGAFLVRSGVLTSVHAFAVDPERGLMLLGILGFTAGSAFALFAWRAPQLKGGGLFAPVSREGALVLNNLFLTVAAVTVLLGTLYPLILEAATGATISVGPPYFALTFTPLMAVAFLILPAGPLLAWKRGDLKGAMQRLALAAALAIACGFVGWLAFEPRKAFAAAGLAVGAWLILGALAEVVERVRLFRAPLAEVGRRARGLPLGAWGMTLAHAGLGLFVLGAVVETGFKVEAAAPLAIGGEVHAGRWVVTLDKVEIVEGPNYLAERGTLTVASTDGRAVPSTVTAERRFFPAGGQTTTEVGLDFRGLDDVYVVMGERRSTPEAAQAWTVRVYYNPWARLIFLGPFVMALGGVLSLFDRRLRLAVGGKRRPLPSPPGGEGGSRSETDEGAVSARSEVGM</sequence>
<feature type="region of interest" description="Disordered" evidence="10">
    <location>
        <begin position="657"/>
        <end position="689"/>
    </location>
</feature>
<name>A0A258HQB4_9CAUL</name>
<evidence type="ECO:0000256" key="4">
    <source>
        <dbReference type="ARBA" id="ARBA00022519"/>
    </source>
</evidence>
<keyword evidence="14" id="KW-0456">Lyase</keyword>
<proteinExistence type="inferred from homology"/>
<evidence type="ECO:0000256" key="11">
    <source>
        <dbReference type="SAM" id="Phobius"/>
    </source>
</evidence>
<keyword evidence="5 11" id="KW-0812">Transmembrane</keyword>
<feature type="transmembrane region" description="Helical" evidence="11">
    <location>
        <begin position="392"/>
        <end position="416"/>
    </location>
</feature>
<feature type="transmembrane region" description="Helical" evidence="11">
    <location>
        <begin position="6"/>
        <end position="25"/>
    </location>
</feature>
<evidence type="ECO:0000259" key="12">
    <source>
        <dbReference type="Pfam" id="PF01578"/>
    </source>
</evidence>
<keyword evidence="8 11" id="KW-0472">Membrane</keyword>
<dbReference type="PRINTS" id="PR01410">
    <property type="entry name" value="CCBIOGENESIS"/>
</dbReference>
<protein>
    <submittedName>
        <fullName evidence="14">Heme lyase NrfEFG subunit NrfE</fullName>
    </submittedName>
</protein>
<evidence type="ECO:0000313" key="15">
    <source>
        <dbReference type="Proteomes" id="UP000216147"/>
    </source>
</evidence>
<evidence type="ECO:0000256" key="9">
    <source>
        <dbReference type="ARBA" id="ARBA00037230"/>
    </source>
</evidence>
<dbReference type="PANTHER" id="PTHR43653:SF1">
    <property type="entry name" value="CYTOCHROME C-TYPE BIOGENESIS PROTEIN CCMF"/>
    <property type="match status" value="1"/>
</dbReference>
<evidence type="ECO:0000256" key="5">
    <source>
        <dbReference type="ARBA" id="ARBA00022692"/>
    </source>
</evidence>
<dbReference type="Proteomes" id="UP000216147">
    <property type="component" value="Unassembled WGS sequence"/>
</dbReference>
<feature type="transmembrane region" description="Helical" evidence="11">
    <location>
        <begin position="174"/>
        <end position="194"/>
    </location>
</feature>
<dbReference type="Pfam" id="PF01578">
    <property type="entry name" value="Cytochrom_C_asm"/>
    <property type="match status" value="1"/>
</dbReference>
<comment type="similarity">
    <text evidence="2">Belongs to the CcmF/CycK/Ccl1/NrfE/CcsA family.</text>
</comment>
<evidence type="ECO:0000256" key="7">
    <source>
        <dbReference type="ARBA" id="ARBA00022989"/>
    </source>
</evidence>
<feature type="transmembrane region" description="Helical" evidence="11">
    <location>
        <begin position="428"/>
        <end position="446"/>
    </location>
</feature>
<dbReference type="GO" id="GO:0017004">
    <property type="term" value="P:cytochrome complex assembly"/>
    <property type="evidence" value="ECO:0007669"/>
    <property type="project" value="UniProtKB-KW"/>
</dbReference>
<feature type="transmembrane region" description="Helical" evidence="11">
    <location>
        <begin position="215"/>
        <end position="234"/>
    </location>
</feature>
<dbReference type="EMBL" id="NCEQ01000001">
    <property type="protein sequence ID" value="OYX59195.1"/>
    <property type="molecule type" value="Genomic_DNA"/>
</dbReference>
<keyword evidence="4" id="KW-0997">Cell inner membrane</keyword>
<feature type="domain" description="Cytochrome c-type biogenesis protein CcmF C-terminal" evidence="13">
    <location>
        <begin position="318"/>
        <end position="649"/>
    </location>
</feature>
<dbReference type="AlphaFoldDB" id="A0A258HQB4"/>
<feature type="transmembrane region" description="Helical" evidence="11">
    <location>
        <begin position="452"/>
        <end position="472"/>
    </location>
</feature>
<dbReference type="InterPro" id="IPR003568">
    <property type="entry name" value="Cyt_c_biogenesis_CcmF"/>
</dbReference>
<evidence type="ECO:0000256" key="1">
    <source>
        <dbReference type="ARBA" id="ARBA00004429"/>
    </source>
</evidence>
<feature type="transmembrane region" description="Helical" evidence="11">
    <location>
        <begin position="89"/>
        <end position="110"/>
    </location>
</feature>
<comment type="function">
    <text evidence="9">Required for the biogenesis of c-type cytochromes. Possible subunit of a heme lyase.</text>
</comment>
<organism evidence="14 15">
    <name type="scientific">Brevundimonas subvibrioides</name>
    <dbReference type="NCBI Taxonomy" id="74313"/>
    <lineage>
        <taxon>Bacteria</taxon>
        <taxon>Pseudomonadati</taxon>
        <taxon>Pseudomonadota</taxon>
        <taxon>Alphaproteobacteria</taxon>
        <taxon>Caulobacterales</taxon>
        <taxon>Caulobacteraceae</taxon>
        <taxon>Brevundimonas</taxon>
    </lineage>
</organism>
<feature type="transmembrane region" description="Helical" evidence="11">
    <location>
        <begin position="315"/>
        <end position="334"/>
    </location>
</feature>
<keyword evidence="6" id="KW-0201">Cytochrome c-type biogenesis</keyword>
<dbReference type="GO" id="GO:0015232">
    <property type="term" value="F:heme transmembrane transporter activity"/>
    <property type="evidence" value="ECO:0007669"/>
    <property type="project" value="InterPro"/>
</dbReference>
<dbReference type="NCBIfam" id="TIGR00353">
    <property type="entry name" value="nrfE"/>
    <property type="match status" value="1"/>
</dbReference>
<feature type="transmembrane region" description="Helical" evidence="11">
    <location>
        <begin position="492"/>
        <end position="515"/>
    </location>
</feature>
<accession>A0A258HQB4</accession>
<dbReference type="PRINTS" id="PR01411">
    <property type="entry name" value="CCMFBIOGNSIS"/>
</dbReference>
<evidence type="ECO:0000256" key="6">
    <source>
        <dbReference type="ARBA" id="ARBA00022748"/>
    </source>
</evidence>
<dbReference type="Pfam" id="PF16327">
    <property type="entry name" value="CcmF_C"/>
    <property type="match status" value="1"/>
</dbReference>
<evidence type="ECO:0000313" key="14">
    <source>
        <dbReference type="EMBL" id="OYX59195.1"/>
    </source>
</evidence>
<comment type="subcellular location">
    <subcellularLocation>
        <location evidence="1">Cell inner membrane</location>
        <topology evidence="1">Multi-pass membrane protein</topology>
    </subcellularLocation>
</comment>
<evidence type="ECO:0000256" key="3">
    <source>
        <dbReference type="ARBA" id="ARBA00022475"/>
    </source>
</evidence>
<feature type="transmembrane region" description="Helical" evidence="11">
    <location>
        <begin position="627"/>
        <end position="647"/>
    </location>
</feature>
<dbReference type="InterPro" id="IPR003567">
    <property type="entry name" value="Cyt_c_biogenesis"/>
</dbReference>
<dbReference type="GO" id="GO:0020037">
    <property type="term" value="F:heme binding"/>
    <property type="evidence" value="ECO:0007669"/>
    <property type="project" value="InterPro"/>
</dbReference>
<evidence type="ECO:0000256" key="2">
    <source>
        <dbReference type="ARBA" id="ARBA00009186"/>
    </source>
</evidence>
<feature type="transmembrane region" description="Helical" evidence="11">
    <location>
        <begin position="274"/>
        <end position="295"/>
    </location>
</feature>
<keyword evidence="7 11" id="KW-1133">Transmembrane helix</keyword>
<evidence type="ECO:0000256" key="10">
    <source>
        <dbReference type="SAM" id="MobiDB-lite"/>
    </source>
</evidence>
<feature type="transmembrane region" description="Helical" evidence="11">
    <location>
        <begin position="46"/>
        <end position="69"/>
    </location>
</feature>
<evidence type="ECO:0000256" key="8">
    <source>
        <dbReference type="ARBA" id="ARBA00023136"/>
    </source>
</evidence>
<dbReference type="NCBIfam" id="NF007691">
    <property type="entry name" value="PRK10369.1"/>
    <property type="match status" value="1"/>
</dbReference>
<reference evidence="14 15" key="1">
    <citation type="submission" date="2017-03" db="EMBL/GenBank/DDBJ databases">
        <title>Lifting the veil on microbial sulfur biogeochemistry in mining wastewaters.</title>
        <authorList>
            <person name="Kantor R.S."/>
            <person name="Colenbrander Nelson T."/>
            <person name="Marshall S."/>
            <person name="Bennett D."/>
            <person name="Apte S."/>
            <person name="Camacho D."/>
            <person name="Thomas B.C."/>
            <person name="Warren L.A."/>
            <person name="Banfield J.F."/>
        </authorList>
    </citation>
    <scope>NUCLEOTIDE SEQUENCE [LARGE SCALE GENOMIC DNA]</scope>
    <source>
        <strain evidence="14">32-68-21</strain>
    </source>
</reference>
<feature type="transmembrane region" description="Helical" evidence="11">
    <location>
        <begin position="355"/>
        <end position="377"/>
    </location>
</feature>
<feature type="transmembrane region" description="Helical" evidence="11">
    <location>
        <begin position="122"/>
        <end position="141"/>
    </location>
</feature>
<dbReference type="PANTHER" id="PTHR43653">
    <property type="entry name" value="CYTOCHROME C ASSEMBLY PROTEIN-RELATED"/>
    <property type="match status" value="1"/>
</dbReference>
<keyword evidence="3" id="KW-1003">Cell membrane</keyword>
<dbReference type="InterPro" id="IPR032523">
    <property type="entry name" value="CcmF_C"/>
</dbReference>
<dbReference type="InterPro" id="IPR002541">
    <property type="entry name" value="Cyt_c_assembly"/>
</dbReference>